<keyword evidence="8 10" id="KW-0472">Membrane</keyword>
<dbReference type="GeneID" id="33560956"/>
<dbReference type="PANTHER" id="PTHR24223:SF353">
    <property type="entry name" value="ABC TRANSPORTER ATP-BINDING PROTEIN_PERMEASE VMR1-RELATED"/>
    <property type="match status" value="1"/>
</dbReference>
<keyword evidence="7 10" id="KW-1133">Transmembrane helix</keyword>
<dbReference type="CDD" id="cd18580">
    <property type="entry name" value="ABC_6TM_ABCC_D2"/>
    <property type="match status" value="1"/>
</dbReference>
<evidence type="ECO:0000256" key="5">
    <source>
        <dbReference type="ARBA" id="ARBA00022741"/>
    </source>
</evidence>
<dbReference type="PROSITE" id="PS50893">
    <property type="entry name" value="ABC_TRANSPORTER_2"/>
    <property type="match status" value="2"/>
</dbReference>
<evidence type="ECO:0000256" key="1">
    <source>
        <dbReference type="ARBA" id="ARBA00004141"/>
    </source>
</evidence>
<feature type="transmembrane region" description="Helical" evidence="10">
    <location>
        <begin position="131"/>
        <end position="152"/>
    </location>
</feature>
<dbReference type="GO" id="GO:0140359">
    <property type="term" value="F:ABC-type transporter activity"/>
    <property type="evidence" value="ECO:0007669"/>
    <property type="project" value="InterPro"/>
</dbReference>
<dbReference type="InterPro" id="IPR036640">
    <property type="entry name" value="ABC1_TM_sf"/>
</dbReference>
<dbReference type="Pfam" id="PF00664">
    <property type="entry name" value="ABC_membrane"/>
    <property type="match status" value="2"/>
</dbReference>
<feature type="transmembrane region" description="Helical" evidence="10">
    <location>
        <begin position="1115"/>
        <end position="1134"/>
    </location>
</feature>
<dbReference type="SUPFAM" id="SSF52540">
    <property type="entry name" value="P-loop containing nucleoside triphosphate hydrolases"/>
    <property type="match status" value="2"/>
</dbReference>
<dbReference type="RefSeq" id="XP_021869752.1">
    <property type="nucleotide sequence ID" value="XM_022019147.1"/>
</dbReference>
<keyword evidence="14" id="KW-1185">Reference proteome</keyword>
<feature type="transmembrane region" description="Helical" evidence="10">
    <location>
        <begin position="172"/>
        <end position="191"/>
    </location>
</feature>
<dbReference type="Gene3D" id="1.20.1560.10">
    <property type="entry name" value="ABC transporter type 1, transmembrane domain"/>
    <property type="match status" value="2"/>
</dbReference>
<dbReference type="GO" id="GO:0016887">
    <property type="term" value="F:ATP hydrolysis activity"/>
    <property type="evidence" value="ECO:0007669"/>
    <property type="project" value="InterPro"/>
</dbReference>
<feature type="domain" description="ABC transmembrane type-1" evidence="12">
    <location>
        <begin position="444"/>
        <end position="629"/>
    </location>
</feature>
<dbReference type="GO" id="GO:0005524">
    <property type="term" value="F:ATP binding"/>
    <property type="evidence" value="ECO:0007669"/>
    <property type="project" value="UniProtKB-KW"/>
</dbReference>
<accession>A0A1Y1UC14</accession>
<dbReference type="InterPro" id="IPR011527">
    <property type="entry name" value="ABC1_TM_dom"/>
</dbReference>
<keyword evidence="4" id="KW-0677">Repeat</keyword>
<evidence type="ECO:0000256" key="9">
    <source>
        <dbReference type="SAM" id="MobiDB-lite"/>
    </source>
</evidence>
<feature type="domain" description="ABC transmembrane type-1" evidence="12">
    <location>
        <begin position="976"/>
        <end position="1255"/>
    </location>
</feature>
<keyword evidence="2" id="KW-0813">Transport</keyword>
<dbReference type="InterPro" id="IPR003439">
    <property type="entry name" value="ABC_transporter-like_ATP-bd"/>
</dbReference>
<dbReference type="InterPro" id="IPR027417">
    <property type="entry name" value="P-loop_NTPase"/>
</dbReference>
<feature type="transmembrane region" description="Helical" evidence="10">
    <location>
        <begin position="972"/>
        <end position="995"/>
    </location>
</feature>
<evidence type="ECO:0000256" key="7">
    <source>
        <dbReference type="ARBA" id="ARBA00022989"/>
    </source>
</evidence>
<comment type="caution">
    <text evidence="13">The sequence shown here is derived from an EMBL/GenBank/DDBJ whole genome shotgun (WGS) entry which is preliminary data.</text>
</comment>
<organism evidence="13 14">
    <name type="scientific">Kockovaella imperatae</name>
    <dbReference type="NCBI Taxonomy" id="4999"/>
    <lineage>
        <taxon>Eukaryota</taxon>
        <taxon>Fungi</taxon>
        <taxon>Dikarya</taxon>
        <taxon>Basidiomycota</taxon>
        <taxon>Agaricomycotina</taxon>
        <taxon>Tremellomycetes</taxon>
        <taxon>Tremellales</taxon>
        <taxon>Cuniculitremaceae</taxon>
        <taxon>Kockovaella</taxon>
    </lineage>
</organism>
<dbReference type="InParanoid" id="A0A1Y1UC14"/>
<dbReference type="CDD" id="cd18596">
    <property type="entry name" value="ABC_6TM_VMR1_D1_like"/>
    <property type="match status" value="1"/>
</dbReference>
<dbReference type="GO" id="GO:0000329">
    <property type="term" value="C:fungal-type vacuole membrane"/>
    <property type="evidence" value="ECO:0007669"/>
    <property type="project" value="TreeGrafter"/>
</dbReference>
<evidence type="ECO:0000256" key="6">
    <source>
        <dbReference type="ARBA" id="ARBA00022840"/>
    </source>
</evidence>
<dbReference type="PROSITE" id="PS50929">
    <property type="entry name" value="ABC_TM1F"/>
    <property type="match status" value="2"/>
</dbReference>
<dbReference type="PROSITE" id="PS00211">
    <property type="entry name" value="ABC_TRANSPORTER_1"/>
    <property type="match status" value="2"/>
</dbReference>
<name>A0A1Y1UC14_9TREE</name>
<dbReference type="InterPro" id="IPR003593">
    <property type="entry name" value="AAA+_ATPase"/>
</dbReference>
<dbReference type="Proteomes" id="UP000193218">
    <property type="component" value="Unassembled WGS sequence"/>
</dbReference>
<feature type="domain" description="ABC transporter" evidence="11">
    <location>
        <begin position="657"/>
        <end position="914"/>
    </location>
</feature>
<feature type="transmembrane region" description="Helical" evidence="10">
    <location>
        <begin position="1204"/>
        <end position="1221"/>
    </location>
</feature>
<evidence type="ECO:0000256" key="3">
    <source>
        <dbReference type="ARBA" id="ARBA00022692"/>
    </source>
</evidence>
<keyword evidence="3 10" id="KW-0812">Transmembrane</keyword>
<dbReference type="STRING" id="4999.A0A1Y1UC14"/>
<feature type="transmembrane region" description="Helical" evidence="10">
    <location>
        <begin position="471"/>
        <end position="497"/>
    </location>
</feature>
<dbReference type="CDD" id="cd03250">
    <property type="entry name" value="ABCC_MRP_domain1"/>
    <property type="match status" value="1"/>
</dbReference>
<feature type="transmembrane region" description="Helical" evidence="10">
    <location>
        <begin position="1015"/>
        <end position="1037"/>
    </location>
</feature>
<evidence type="ECO:0000256" key="10">
    <source>
        <dbReference type="SAM" id="Phobius"/>
    </source>
</evidence>
<feature type="transmembrane region" description="Helical" evidence="10">
    <location>
        <begin position="88"/>
        <end position="110"/>
    </location>
</feature>
<comment type="subcellular location">
    <subcellularLocation>
        <location evidence="1">Membrane</location>
        <topology evidence="1">Multi-pass membrane protein</topology>
    </subcellularLocation>
</comment>
<dbReference type="Pfam" id="PF00005">
    <property type="entry name" value="ABC_tran"/>
    <property type="match status" value="2"/>
</dbReference>
<reference evidence="13 14" key="1">
    <citation type="submission" date="2017-03" db="EMBL/GenBank/DDBJ databases">
        <title>Widespread Adenine N6-methylation of Active Genes in Fungi.</title>
        <authorList>
            <consortium name="DOE Joint Genome Institute"/>
            <person name="Mondo S.J."/>
            <person name="Dannebaum R.O."/>
            <person name="Kuo R.C."/>
            <person name="Louie K.B."/>
            <person name="Bewick A.J."/>
            <person name="Labutti K."/>
            <person name="Haridas S."/>
            <person name="Kuo A."/>
            <person name="Salamov A."/>
            <person name="Ahrendt S.R."/>
            <person name="Lau R."/>
            <person name="Bowen B.P."/>
            <person name="Lipzen A."/>
            <person name="Sullivan W."/>
            <person name="Andreopoulos W.B."/>
            <person name="Clum A."/>
            <person name="Lindquist E."/>
            <person name="Daum C."/>
            <person name="Northen T.R."/>
            <person name="Ramamoorthy G."/>
            <person name="Schmitz R.J."/>
            <person name="Gryganskyi A."/>
            <person name="Culley D."/>
            <person name="Magnuson J."/>
            <person name="James T.Y."/>
            <person name="O'Malley M.A."/>
            <person name="Stajich J.E."/>
            <person name="Spatafora J.W."/>
            <person name="Visel A."/>
            <person name="Grigoriev I.V."/>
        </authorList>
    </citation>
    <scope>NUCLEOTIDE SEQUENCE [LARGE SCALE GENOMIC DNA]</scope>
    <source>
        <strain evidence="13 14">NRRL Y-17943</strain>
    </source>
</reference>
<sequence>MSRSSLSSTSTLLPSPDDGGHRDELSEINQDIPVSISSFLHNVRKLKGFLGPALSIDLGLEIAQVVLMPEESEHWTRYERLAHVQERYCNVVGAAIITCLIALYACSLIFPLKLSRTPWQPIKHTRFHRSFCTVTFLFVSLLILLHASPHILYIVFTHLPAPNFYPPLLPKAPYLTLSLLRNVILVLTLLISGSMRRGPRMQYTPMALGTGFGVNAEKDDAKVYDKALTPAQVDDIEARRKAAEEHSNVLDYSHSCMLSFCFMAYCYPLAKTSITKSRLLMSDLPQIEQRIRNDGAERIISRAPGRIALPTGDDKITRWQLIKLVWGGRGLTVTITLLFESLVVVLGFLQAVSLYEIINSMDDPTRKTKAYPYLMCWALFLSQTSECFLQAYSWTRENFLLHNPVRFTMASLLFDKILRCSDSKSKEAHNLKEGDRDVRKGKTQVVNLLTIDSSQIGGLATRIWAVSNATISLVFGVYVLYGMLGVSSLVGIAVVPLSSPLSFYVSRACYRTDKAWAQARDARISAIREYLNGVRVIKLNGFESYFQRRIEALRATETTAQRWRFTLGTLFNILADQLPSAAIAFTFLAYTKFFGHTLHPGTAFVAINIFNRVKSALQSVPNTMQGFFEALVAIDRICRFLNAPDIEPLGDEESDALVFSHATITWPTSLDAEIDRAKLFKLRDVDVRIPRGKFTLICGPLGSGKTLLLRSLLGEAVIESGSIAAPTSLPSATPLNGSALGSKWNLDTWLDNSVAYAPQQAYIRHGTIQDNILFGQPMWRARYVEALRQASLQSDLALMESGDLTEVGDHGVTLSGGQRARVNLARCLYSRANTVYMDDILSAVDAHTAHFIFNECLTGSLLKNRTVVFVTHHVALCLPGADYIVTLNEGRVEQACQAYNAEVHNLQALEEEHHIDEPAVDATRAKEPVPGDELVKKPAEKTSRQIYTTEHASEGRVDRSHYRLILGAAGGWGYWIGIALLYGLTALFDVVKPWFMRGWSSDPDPAHLNKYLRGWFGLISITIATGAFRWVWLYGFGSIGFYSRGSKVIHAKLLQRIIQAPLTFFESTPTGRIVNIFSQDQYRVDAQVADAFGRALAAALSVGLAFIVTCIETPPLIAIAIAFALPLQWISSRLSKLRADLRRLTSIADSPLITLYNDVSEEIVMIRAFGSHQFMIASMQTLFNRDRQAWCADWQVFNFVRSSIRAIACIFVAAAAFLMVHKGLTGAQVGLVLTFAQSASGGLFGLLEQISNLEQTFVSAERINRYIEMPEQESFEGDIPEKQWPTRGSVEFKNVSVKYADDLPEVLHKVSFKVEPAMRVGIVGATGSGKSTLALTLFRAVEPCEGRIEVDGTDIRTLELHHLRKSLNMVAQDGSLCSGTLRDAIDITGEKDDAEIYKALQRVHLLPEIITPTDVKTNPFANLDSFVAVGGDNFSQGQRQLLCLARALLKQSRVLVMDEATSSVDFEMDEQITKTLKESFADTTIITIAHRLATIMQYDRVLVLNKGQVLEYDSPLNLIQRDGSAFQALCMAQGKENFEELLAMASR</sequence>
<feature type="compositionally biased region" description="Low complexity" evidence="9">
    <location>
        <begin position="1"/>
        <end position="16"/>
    </location>
</feature>
<evidence type="ECO:0008006" key="15">
    <source>
        <dbReference type="Google" id="ProtNLM"/>
    </source>
</evidence>
<dbReference type="Gene3D" id="3.40.50.300">
    <property type="entry name" value="P-loop containing nucleotide triphosphate hydrolases"/>
    <property type="match status" value="2"/>
</dbReference>
<feature type="region of interest" description="Disordered" evidence="9">
    <location>
        <begin position="1"/>
        <end position="24"/>
    </location>
</feature>
<proteinExistence type="predicted"/>
<dbReference type="SUPFAM" id="SSF90123">
    <property type="entry name" value="ABC transporter transmembrane region"/>
    <property type="match status" value="2"/>
</dbReference>
<dbReference type="InterPro" id="IPR044726">
    <property type="entry name" value="ABCC_6TM_D2"/>
</dbReference>
<dbReference type="FunFam" id="3.40.50.300:FF:001354">
    <property type="entry name" value="ATP-binding cassette (ABC) transporter, putative"/>
    <property type="match status" value="1"/>
</dbReference>
<evidence type="ECO:0000256" key="2">
    <source>
        <dbReference type="ARBA" id="ARBA00022448"/>
    </source>
</evidence>
<protein>
    <recommendedName>
        <fullName evidence="15">P-loop containing nucleoside triphosphate hydrolase protein</fullName>
    </recommendedName>
</protein>
<dbReference type="InterPro" id="IPR017871">
    <property type="entry name" value="ABC_transporter-like_CS"/>
</dbReference>
<dbReference type="InterPro" id="IPR050173">
    <property type="entry name" value="ABC_transporter_C-like"/>
</dbReference>
<keyword evidence="6" id="KW-0067">ATP-binding</keyword>
<dbReference type="PANTHER" id="PTHR24223">
    <property type="entry name" value="ATP-BINDING CASSETTE SUB-FAMILY C"/>
    <property type="match status" value="1"/>
</dbReference>
<evidence type="ECO:0000259" key="12">
    <source>
        <dbReference type="PROSITE" id="PS50929"/>
    </source>
</evidence>
<keyword evidence="5" id="KW-0547">Nucleotide-binding</keyword>
<dbReference type="EMBL" id="NBSH01000010">
    <property type="protein sequence ID" value="ORX35588.1"/>
    <property type="molecule type" value="Genomic_DNA"/>
</dbReference>
<gene>
    <name evidence="13" type="ORF">BD324DRAFT_682363</name>
</gene>
<dbReference type="CDD" id="cd03244">
    <property type="entry name" value="ABCC_MRP_domain2"/>
    <property type="match status" value="1"/>
</dbReference>
<evidence type="ECO:0000313" key="14">
    <source>
        <dbReference type="Proteomes" id="UP000193218"/>
    </source>
</evidence>
<evidence type="ECO:0000256" key="4">
    <source>
        <dbReference type="ARBA" id="ARBA00022737"/>
    </source>
</evidence>
<feature type="domain" description="ABC transporter" evidence="11">
    <location>
        <begin position="1290"/>
        <end position="1531"/>
    </location>
</feature>
<evidence type="ECO:0000313" key="13">
    <source>
        <dbReference type="EMBL" id="ORX35588.1"/>
    </source>
</evidence>
<dbReference type="SMART" id="SM00382">
    <property type="entry name" value="AAA"/>
    <property type="match status" value="2"/>
</dbReference>
<evidence type="ECO:0000259" key="11">
    <source>
        <dbReference type="PROSITE" id="PS50893"/>
    </source>
</evidence>
<dbReference type="OrthoDB" id="6500128at2759"/>
<evidence type="ECO:0000256" key="8">
    <source>
        <dbReference type="ARBA" id="ARBA00023136"/>
    </source>
</evidence>